<dbReference type="OMA" id="STSYHAF"/>
<evidence type="ECO:0000256" key="7">
    <source>
        <dbReference type="ARBA" id="ARBA00023136"/>
    </source>
</evidence>
<feature type="transmembrane region" description="Helical" evidence="8">
    <location>
        <begin position="129"/>
        <end position="148"/>
    </location>
</feature>
<keyword evidence="4" id="KW-0337">GPI-anchor biosynthesis</keyword>
<evidence type="ECO:0000256" key="6">
    <source>
        <dbReference type="ARBA" id="ARBA00022989"/>
    </source>
</evidence>
<reference evidence="9 10" key="1">
    <citation type="journal article" date="2007" name="Nat. Biotechnol.">
        <title>Genome sequence of the lignocellulose-bioconverting and xylose-fermenting yeast Pichia stipitis.</title>
        <authorList>
            <person name="Jeffries T.W."/>
            <person name="Grigoriev I.V."/>
            <person name="Grimwood J."/>
            <person name="Laplaza J.M."/>
            <person name="Aerts A."/>
            <person name="Salamov A."/>
            <person name="Schmutz J."/>
            <person name="Lindquist E."/>
            <person name="Dehal P."/>
            <person name="Shapiro H."/>
            <person name="Jin Y.S."/>
            <person name="Passoth V."/>
            <person name="Richardson P.M."/>
        </authorList>
    </citation>
    <scope>NUCLEOTIDE SEQUENCE [LARGE SCALE GENOMIC DNA]</scope>
    <source>
        <strain evidence="10">ATCC 58785 / CBS 6054 / NBRC 10063 / NRRL Y-11545</strain>
    </source>
</reference>
<evidence type="ECO:0008006" key="11">
    <source>
        <dbReference type="Google" id="ProtNLM"/>
    </source>
</evidence>
<evidence type="ECO:0000256" key="5">
    <source>
        <dbReference type="ARBA" id="ARBA00022692"/>
    </source>
</evidence>
<dbReference type="Proteomes" id="UP000002258">
    <property type="component" value="Chromosome 8"/>
</dbReference>
<comment type="similarity">
    <text evidence="3">Belongs to the PIGC family.</text>
</comment>
<dbReference type="PIRSF" id="PIRSF016104">
    <property type="entry name" value="GPI2"/>
    <property type="match status" value="1"/>
</dbReference>
<dbReference type="Pfam" id="PF06432">
    <property type="entry name" value="GPI2"/>
    <property type="match status" value="1"/>
</dbReference>
<evidence type="ECO:0000256" key="8">
    <source>
        <dbReference type="SAM" id="Phobius"/>
    </source>
</evidence>
<dbReference type="GeneID" id="4840808"/>
<feature type="transmembrane region" description="Helical" evidence="8">
    <location>
        <begin position="248"/>
        <end position="266"/>
    </location>
</feature>
<feature type="transmembrane region" description="Helical" evidence="8">
    <location>
        <begin position="217"/>
        <end position="236"/>
    </location>
</feature>
<dbReference type="FunCoup" id="A3M062">
    <property type="interactions" value="562"/>
</dbReference>
<comment type="pathway">
    <text evidence="2">Glycolipid biosynthesis; glycosylphosphatidylinositol-anchor biosynthesis.</text>
</comment>
<evidence type="ECO:0000256" key="4">
    <source>
        <dbReference type="ARBA" id="ARBA00022502"/>
    </source>
</evidence>
<dbReference type="KEGG" id="pic:PICST_33798"/>
<comment type="subcellular location">
    <subcellularLocation>
        <location evidence="1">Membrane</location>
        <topology evidence="1">Multi-pass membrane protein</topology>
    </subcellularLocation>
</comment>
<dbReference type="GO" id="GO:0000506">
    <property type="term" value="C:glycosylphosphatidylinositol-N-acetylglucosaminyltransferase (GPI-GnT) complex"/>
    <property type="evidence" value="ECO:0007669"/>
    <property type="project" value="TreeGrafter"/>
</dbReference>
<dbReference type="PANTHER" id="PTHR12982:SF0">
    <property type="entry name" value="PHOSPHATIDYLINOSITOL N-ACETYLGLUCOSAMINYLTRANSFERASE SUBUNIT C"/>
    <property type="match status" value="1"/>
</dbReference>
<sequence>MPPHSYLLRRNTPIRRTPQVSWKKLLYLKQPFPDNYTDQSFLSQLKRNTTVAKYSYIKLVKDFSLIVFYISVILVVVLMFTGIYLHQWSSMLPTMVTSALSISGFIILKVFDKSYNTKVGKIGYYSQRLNMKSFVLIIFILLILSPVLKSLTKSTASDSIWALSFILCVCNTIFHDYSMNSSSSDVSELQYRPIISTNISLSNSIVLASRLGSTSQVFFFVLFSIQVNILLPLFDFNARRAQFYRLHWTVYFIVFNFVNYLIILLLGTKFLFYWFVAVLGIVFLMPAYFLFLQRYKNELQGPWDTAKPIINTN</sequence>
<dbReference type="AlphaFoldDB" id="A3M062"/>
<dbReference type="RefSeq" id="XP_001386489.2">
    <property type="nucleotide sequence ID" value="XM_001386452.1"/>
</dbReference>
<dbReference type="InParanoid" id="A3M062"/>
<dbReference type="UniPathway" id="UPA00196"/>
<feature type="transmembrane region" description="Helical" evidence="8">
    <location>
        <begin position="63"/>
        <end position="85"/>
    </location>
</feature>
<evidence type="ECO:0000313" key="10">
    <source>
        <dbReference type="Proteomes" id="UP000002258"/>
    </source>
</evidence>
<accession>A3M062</accession>
<dbReference type="EMBL" id="CP000502">
    <property type="protein sequence ID" value="ABN68460.2"/>
    <property type="molecule type" value="Genomic_DNA"/>
</dbReference>
<dbReference type="HOGENOM" id="CLU_024002_2_0_1"/>
<proteinExistence type="inferred from homology"/>
<keyword evidence="6 8" id="KW-1133">Transmembrane helix</keyword>
<dbReference type="STRING" id="322104.A3M062"/>
<name>A3M062_PICST</name>
<keyword evidence="10" id="KW-1185">Reference proteome</keyword>
<keyword evidence="5 8" id="KW-0812">Transmembrane</keyword>
<dbReference type="GO" id="GO:0006506">
    <property type="term" value="P:GPI anchor biosynthetic process"/>
    <property type="evidence" value="ECO:0007669"/>
    <property type="project" value="UniProtKB-UniPathway"/>
</dbReference>
<dbReference type="OrthoDB" id="196709at2759"/>
<evidence type="ECO:0000256" key="1">
    <source>
        <dbReference type="ARBA" id="ARBA00004141"/>
    </source>
</evidence>
<evidence type="ECO:0000313" key="9">
    <source>
        <dbReference type="EMBL" id="ABN68460.2"/>
    </source>
</evidence>
<feature type="transmembrane region" description="Helical" evidence="8">
    <location>
        <begin position="91"/>
        <end position="108"/>
    </location>
</feature>
<gene>
    <name evidence="9" type="ORF">PICST_33798</name>
</gene>
<evidence type="ECO:0000256" key="2">
    <source>
        <dbReference type="ARBA" id="ARBA00004687"/>
    </source>
</evidence>
<protein>
    <recommendedName>
        <fullName evidence="11">Phosphatidylinositol N-acetylglucosaminyltransferase</fullName>
    </recommendedName>
</protein>
<dbReference type="eggNOG" id="KOG3059">
    <property type="taxonomic scope" value="Eukaryota"/>
</dbReference>
<evidence type="ECO:0000256" key="3">
    <source>
        <dbReference type="ARBA" id="ARBA00008321"/>
    </source>
</evidence>
<keyword evidence="7 8" id="KW-0472">Membrane</keyword>
<organism evidence="9 10">
    <name type="scientific">Scheffersomyces stipitis (strain ATCC 58785 / CBS 6054 / NBRC 10063 / NRRL Y-11545)</name>
    <name type="common">Yeast</name>
    <name type="synonym">Pichia stipitis</name>
    <dbReference type="NCBI Taxonomy" id="322104"/>
    <lineage>
        <taxon>Eukaryota</taxon>
        <taxon>Fungi</taxon>
        <taxon>Dikarya</taxon>
        <taxon>Ascomycota</taxon>
        <taxon>Saccharomycotina</taxon>
        <taxon>Pichiomycetes</taxon>
        <taxon>Debaryomycetaceae</taxon>
        <taxon>Scheffersomyces</taxon>
    </lineage>
</organism>
<dbReference type="PANTHER" id="PTHR12982">
    <property type="entry name" value="PHOSPHATIDYLINOSITOL GLYCAN, CLASS C"/>
    <property type="match status" value="1"/>
</dbReference>
<feature type="transmembrane region" description="Helical" evidence="8">
    <location>
        <begin position="272"/>
        <end position="291"/>
    </location>
</feature>
<dbReference type="InterPro" id="IPR009450">
    <property type="entry name" value="Plno_GlcNAc_GPI2"/>
</dbReference>